<name>A0A1U7GYV4_9CYAN</name>
<feature type="signal peptide" evidence="10">
    <location>
        <begin position="1"/>
        <end position="25"/>
    </location>
</feature>
<evidence type="ECO:0000256" key="9">
    <source>
        <dbReference type="RuleBase" id="RU361174"/>
    </source>
</evidence>
<comment type="catalytic activity">
    <reaction evidence="1 9">
        <text>Endohydrolysis of (1-&gt;4)-beta-D-xylosidic linkages in xylans.</text>
        <dbReference type="EC" id="3.2.1.8"/>
    </reaction>
</comment>
<evidence type="ECO:0000313" key="13">
    <source>
        <dbReference type="Proteomes" id="UP000186391"/>
    </source>
</evidence>
<keyword evidence="5 9" id="KW-0378">Hydrolase</keyword>
<gene>
    <name evidence="12" type="ORF">NIES592_13390</name>
</gene>
<evidence type="ECO:0000256" key="2">
    <source>
        <dbReference type="ARBA" id="ARBA00007495"/>
    </source>
</evidence>
<evidence type="ECO:0000256" key="10">
    <source>
        <dbReference type="SAM" id="SignalP"/>
    </source>
</evidence>
<dbReference type="RefSeq" id="WP_062247232.1">
    <property type="nucleotide sequence ID" value="NZ_MRCA01000006.1"/>
</dbReference>
<keyword evidence="6 9" id="KW-0119">Carbohydrate metabolism</keyword>
<accession>A0A1U7GYV4</accession>
<dbReference type="PANTHER" id="PTHR31490">
    <property type="entry name" value="GLYCOSYL HYDROLASE"/>
    <property type="match status" value="1"/>
</dbReference>
<feature type="domain" description="GH10" evidence="11">
    <location>
        <begin position="49"/>
        <end position="380"/>
    </location>
</feature>
<dbReference type="PANTHER" id="PTHR31490:SF88">
    <property type="entry name" value="BETA-XYLANASE"/>
    <property type="match status" value="1"/>
</dbReference>
<keyword evidence="7 9" id="KW-0326">Glycosidase</keyword>
<evidence type="ECO:0000256" key="1">
    <source>
        <dbReference type="ARBA" id="ARBA00000681"/>
    </source>
</evidence>
<dbReference type="GO" id="GO:0031176">
    <property type="term" value="F:endo-1,4-beta-xylanase activity"/>
    <property type="evidence" value="ECO:0007669"/>
    <property type="project" value="UniProtKB-EC"/>
</dbReference>
<feature type="chain" id="PRO_5010557129" description="Beta-xylanase" evidence="10">
    <location>
        <begin position="26"/>
        <end position="387"/>
    </location>
</feature>
<evidence type="ECO:0000256" key="7">
    <source>
        <dbReference type="ARBA" id="ARBA00023295"/>
    </source>
</evidence>
<protein>
    <recommendedName>
        <fullName evidence="9">Beta-xylanase</fullName>
        <ecNumber evidence="9">3.2.1.8</ecNumber>
    </recommendedName>
</protein>
<dbReference type="PROSITE" id="PS51760">
    <property type="entry name" value="GH10_2"/>
    <property type="match status" value="1"/>
</dbReference>
<dbReference type="InterPro" id="IPR017853">
    <property type="entry name" value="GH"/>
</dbReference>
<evidence type="ECO:0000256" key="5">
    <source>
        <dbReference type="ARBA" id="ARBA00022801"/>
    </source>
</evidence>
<evidence type="ECO:0000256" key="8">
    <source>
        <dbReference type="ARBA" id="ARBA00023326"/>
    </source>
</evidence>
<dbReference type="EMBL" id="MRCA01000006">
    <property type="protein sequence ID" value="OKH13607.1"/>
    <property type="molecule type" value="Genomic_DNA"/>
</dbReference>
<dbReference type="InterPro" id="IPR044846">
    <property type="entry name" value="GH10"/>
</dbReference>
<organism evidence="12 13">
    <name type="scientific">Fischerella major NIES-592</name>
    <dbReference type="NCBI Taxonomy" id="210994"/>
    <lineage>
        <taxon>Bacteria</taxon>
        <taxon>Bacillati</taxon>
        <taxon>Cyanobacteriota</taxon>
        <taxon>Cyanophyceae</taxon>
        <taxon>Nostocales</taxon>
        <taxon>Hapalosiphonaceae</taxon>
        <taxon>Fischerella</taxon>
    </lineage>
</organism>
<proteinExistence type="inferred from homology"/>
<dbReference type="EC" id="3.2.1.8" evidence="9"/>
<keyword evidence="13" id="KW-1185">Reference proteome</keyword>
<comment type="similarity">
    <text evidence="2 9">Belongs to the glycosyl hydrolase 10 (cellulase F) family.</text>
</comment>
<keyword evidence="4 10" id="KW-0732">Signal</keyword>
<dbReference type="Gene3D" id="3.20.20.80">
    <property type="entry name" value="Glycosidases"/>
    <property type="match status" value="1"/>
</dbReference>
<evidence type="ECO:0000259" key="11">
    <source>
        <dbReference type="PROSITE" id="PS51760"/>
    </source>
</evidence>
<dbReference type="SMART" id="SM00633">
    <property type="entry name" value="Glyco_10"/>
    <property type="match status" value="1"/>
</dbReference>
<evidence type="ECO:0000256" key="6">
    <source>
        <dbReference type="ARBA" id="ARBA00023277"/>
    </source>
</evidence>
<reference evidence="12 13" key="1">
    <citation type="submission" date="2016-11" db="EMBL/GenBank/DDBJ databases">
        <title>Draft Genome Sequences of Nine Cyanobacterial Strains from Diverse Habitats.</title>
        <authorList>
            <person name="Zhu T."/>
            <person name="Hou S."/>
            <person name="Lu X."/>
            <person name="Hess W.R."/>
        </authorList>
    </citation>
    <scope>NUCLEOTIDE SEQUENCE [LARGE SCALE GENOMIC DNA]</scope>
    <source>
        <strain evidence="12 13">NIES-592</strain>
    </source>
</reference>
<keyword evidence="3" id="KW-0858">Xylan degradation</keyword>
<dbReference type="InterPro" id="IPR001000">
    <property type="entry name" value="GH10_dom"/>
</dbReference>
<evidence type="ECO:0000256" key="3">
    <source>
        <dbReference type="ARBA" id="ARBA00022651"/>
    </source>
</evidence>
<evidence type="ECO:0000256" key="4">
    <source>
        <dbReference type="ARBA" id="ARBA00022729"/>
    </source>
</evidence>
<dbReference type="Proteomes" id="UP000186391">
    <property type="component" value="Unassembled WGS sequence"/>
</dbReference>
<keyword evidence="8 9" id="KW-0624">Polysaccharide degradation</keyword>
<comment type="caution">
    <text evidence="12">The sequence shown here is derived from an EMBL/GenBank/DDBJ whole genome shotgun (WGS) entry which is preliminary data.</text>
</comment>
<dbReference type="Pfam" id="PF00331">
    <property type="entry name" value="Glyco_hydro_10"/>
    <property type="match status" value="1"/>
</dbReference>
<evidence type="ECO:0000313" key="12">
    <source>
        <dbReference type="EMBL" id="OKH13607.1"/>
    </source>
</evidence>
<dbReference type="OrthoDB" id="9809277at2"/>
<dbReference type="PRINTS" id="PR00134">
    <property type="entry name" value="GLHYDRLASE10"/>
</dbReference>
<dbReference type="SUPFAM" id="SSF51445">
    <property type="entry name" value="(Trans)glycosidases"/>
    <property type="match status" value="1"/>
</dbReference>
<dbReference type="GO" id="GO:0045493">
    <property type="term" value="P:xylan catabolic process"/>
    <property type="evidence" value="ECO:0007669"/>
    <property type="project" value="UniProtKB-KW"/>
</dbReference>
<sequence length="387" mass="44029">MFKKMSLGRRYFLYASLSILTGASAVSIGENRNFIYSQALDNSNKDFKVAGKKSLKARAAAKGLIYGAAAVKDYLVSNTNLKTSFVRECYMLVPDYQLKWDSIRPHPKKFDFTKSDWLAQFAQHHGMFFRGHTLVWHQALPVWFKEVANRKNAESLLLEHITTVTKHYAGKIHSWDVVNEAIEIDDERTDGLRKTPWLEFLGTDYIELAFRTAAACDPKAMLVYNDYGLEYDNYQDGAKRTAVLKLLERLKSRGTPIHALGIQSHLMGHIPGFNAKKLRSFLADVASLGLKILITELDVVDQELTSDPIARDRIIAGLYEDYLNIVLDERAVIAVLTWGLSDKYTWVSSFYPRSDKSPVRPLPLDSNMKYKLAWNAIARAFDHAPKR</sequence>
<dbReference type="AlphaFoldDB" id="A0A1U7GYV4"/>